<dbReference type="PANTHER" id="PTHR23150">
    <property type="entry name" value="SULFATASE MODIFYING FACTOR 1, 2"/>
    <property type="match status" value="1"/>
</dbReference>
<dbReference type="PANTHER" id="PTHR23150:SF19">
    <property type="entry name" value="FORMYLGLYCINE-GENERATING ENZYME"/>
    <property type="match status" value="1"/>
</dbReference>
<dbReference type="SUPFAM" id="SSF56436">
    <property type="entry name" value="C-type lectin-like"/>
    <property type="match status" value="1"/>
</dbReference>
<dbReference type="Pfam" id="PF03781">
    <property type="entry name" value="FGE-sulfatase"/>
    <property type="match status" value="1"/>
</dbReference>
<gene>
    <name evidence="2" type="ORF">HDF25_004118</name>
</gene>
<dbReference type="InterPro" id="IPR042095">
    <property type="entry name" value="SUMF_sf"/>
</dbReference>
<dbReference type="InterPro" id="IPR016187">
    <property type="entry name" value="CTDL_fold"/>
</dbReference>
<dbReference type="RefSeq" id="WP_184628146.1">
    <property type="nucleotide sequence ID" value="NZ_JACHCC010000011.1"/>
</dbReference>
<sequence length="383" mass="43043">MKKLNKKTFCLLPLVFGLSCKQKVKEEKHVATVHHTTDSSCSSNLPTRYGARIVHQELKPVLKTDGISSAKMIWIPTGNFMMGARDKEGRMDEYPAHEVKLNGFWMDETEVTNAQFSAFVKATGYVTVAERKPDWNELKKQLPEGTPKPPDEILVPASLTFTPPSHPVPLNNASLWWSWTPGADWSHPNGPDSNIKGKENYPVTQVSWEDAQAYAKWAGKRLPTEAEWEYAARGGIKDAAYSWGNEPIEKGKPKANTWQGSFPDKNTNWDHFYGLAPVGSFAANPYGLYDMSGNVWEWVADWYDENYYQTLANKITADPKGPVKSFDPAEPLIPKRVTRGGSFMCNESYCKGYRVTARMKSSPDTGLQNTGFRCVSSKSRQRT</sequence>
<dbReference type="AlphaFoldDB" id="A0A7X0J906"/>
<evidence type="ECO:0000313" key="2">
    <source>
        <dbReference type="EMBL" id="MBB6501941.1"/>
    </source>
</evidence>
<feature type="domain" description="Sulfatase-modifying factor enzyme-like" evidence="1">
    <location>
        <begin position="70"/>
        <end position="375"/>
    </location>
</feature>
<name>A0A7X0J906_9SPHI</name>
<dbReference type="GO" id="GO:0120147">
    <property type="term" value="F:formylglycine-generating oxidase activity"/>
    <property type="evidence" value="ECO:0007669"/>
    <property type="project" value="TreeGrafter"/>
</dbReference>
<comment type="caution">
    <text evidence="2">The sequence shown here is derived from an EMBL/GenBank/DDBJ whole genome shotgun (WGS) entry which is preliminary data.</text>
</comment>
<accession>A0A7X0J906</accession>
<evidence type="ECO:0000313" key="3">
    <source>
        <dbReference type="Proteomes" id="UP000521017"/>
    </source>
</evidence>
<organism evidence="2 3">
    <name type="scientific">Pedobacter cryoconitis</name>
    <dbReference type="NCBI Taxonomy" id="188932"/>
    <lineage>
        <taxon>Bacteria</taxon>
        <taxon>Pseudomonadati</taxon>
        <taxon>Bacteroidota</taxon>
        <taxon>Sphingobacteriia</taxon>
        <taxon>Sphingobacteriales</taxon>
        <taxon>Sphingobacteriaceae</taxon>
        <taxon>Pedobacter</taxon>
    </lineage>
</organism>
<dbReference type="InterPro" id="IPR005532">
    <property type="entry name" value="SUMF_dom"/>
</dbReference>
<dbReference type="Gene3D" id="3.90.1580.10">
    <property type="entry name" value="paralog of FGE (formylglycine-generating enzyme)"/>
    <property type="match status" value="1"/>
</dbReference>
<dbReference type="InterPro" id="IPR051043">
    <property type="entry name" value="Sulfatase_Mod_Factor_Kinase"/>
</dbReference>
<protein>
    <submittedName>
        <fullName evidence="2">Formylglycine-generating enzyme required for sulfatase activity</fullName>
    </submittedName>
</protein>
<dbReference type="Proteomes" id="UP000521017">
    <property type="component" value="Unassembled WGS sequence"/>
</dbReference>
<dbReference type="EMBL" id="JACHCC010000011">
    <property type="protein sequence ID" value="MBB6501941.1"/>
    <property type="molecule type" value="Genomic_DNA"/>
</dbReference>
<proteinExistence type="predicted"/>
<reference evidence="2 3" key="1">
    <citation type="submission" date="2020-08" db="EMBL/GenBank/DDBJ databases">
        <title>Genomic Encyclopedia of Type Strains, Phase IV (KMG-V): Genome sequencing to study the core and pangenomes of soil and plant-associated prokaryotes.</title>
        <authorList>
            <person name="Whitman W."/>
        </authorList>
    </citation>
    <scope>NUCLEOTIDE SEQUENCE [LARGE SCALE GENOMIC DNA]</scope>
    <source>
        <strain evidence="2 3">M2T3</strain>
    </source>
</reference>
<evidence type="ECO:0000259" key="1">
    <source>
        <dbReference type="Pfam" id="PF03781"/>
    </source>
</evidence>
<dbReference type="PROSITE" id="PS51257">
    <property type="entry name" value="PROKAR_LIPOPROTEIN"/>
    <property type="match status" value="1"/>
</dbReference>